<accession>A0A0W1ADD7</accession>
<organism evidence="2 3">
    <name type="scientific">Legionella waltersii</name>
    <dbReference type="NCBI Taxonomy" id="66969"/>
    <lineage>
        <taxon>Bacteria</taxon>
        <taxon>Pseudomonadati</taxon>
        <taxon>Pseudomonadota</taxon>
        <taxon>Gammaproteobacteria</taxon>
        <taxon>Legionellales</taxon>
        <taxon>Legionellaceae</taxon>
        <taxon>Legionella</taxon>
    </lineage>
</organism>
<evidence type="ECO:0000313" key="3">
    <source>
        <dbReference type="Proteomes" id="UP000054729"/>
    </source>
</evidence>
<keyword evidence="1" id="KW-0812">Transmembrane</keyword>
<keyword evidence="1" id="KW-1133">Transmembrane helix</keyword>
<gene>
    <name evidence="2" type="ORF">Lwal_1426</name>
</gene>
<dbReference type="EMBL" id="LNZB01000036">
    <property type="protein sequence ID" value="KTD79354.1"/>
    <property type="molecule type" value="Genomic_DNA"/>
</dbReference>
<evidence type="ECO:0000256" key="1">
    <source>
        <dbReference type="SAM" id="Phobius"/>
    </source>
</evidence>
<sequence>MTNKCTGYLLIIDGSIMFQLFVPDFIKNKTIQFFLFVGILSDIYLASSLKHVLFIFGFPYLTAVLLYYLMNRKKPLVKAMVSAQYKRKN</sequence>
<protein>
    <submittedName>
        <fullName evidence="2">Uncharacterized protein</fullName>
    </submittedName>
</protein>
<keyword evidence="1" id="KW-0472">Membrane</keyword>
<name>A0A0W1ADD7_9GAMM</name>
<dbReference type="Proteomes" id="UP000054729">
    <property type="component" value="Unassembled WGS sequence"/>
</dbReference>
<comment type="caution">
    <text evidence="2">The sequence shown here is derived from an EMBL/GenBank/DDBJ whole genome shotgun (WGS) entry which is preliminary data.</text>
</comment>
<dbReference type="PATRIC" id="fig|66969.6.peg.1563"/>
<dbReference type="STRING" id="66969.Lwal_1426"/>
<dbReference type="AlphaFoldDB" id="A0A0W1ADD7"/>
<proteinExistence type="predicted"/>
<feature type="transmembrane region" description="Helical" evidence="1">
    <location>
        <begin position="6"/>
        <end position="23"/>
    </location>
</feature>
<keyword evidence="3" id="KW-1185">Reference proteome</keyword>
<evidence type="ECO:0000313" key="2">
    <source>
        <dbReference type="EMBL" id="KTD79354.1"/>
    </source>
</evidence>
<reference evidence="2 3" key="1">
    <citation type="submission" date="2015-11" db="EMBL/GenBank/DDBJ databases">
        <title>Genomic analysis of 38 Legionella species identifies large and diverse effector repertoires.</title>
        <authorList>
            <person name="Burstein D."/>
            <person name="Amaro F."/>
            <person name="Zusman T."/>
            <person name="Lifshitz Z."/>
            <person name="Cohen O."/>
            <person name="Gilbert J.A."/>
            <person name="Pupko T."/>
            <person name="Shuman H.A."/>
            <person name="Segal G."/>
        </authorList>
    </citation>
    <scope>NUCLEOTIDE SEQUENCE [LARGE SCALE GENOMIC DNA]</scope>
    <source>
        <strain evidence="2 3">ATCC 51914</strain>
    </source>
</reference>
<feature type="transmembrane region" description="Helical" evidence="1">
    <location>
        <begin position="52"/>
        <end position="70"/>
    </location>
</feature>